<accession>A0A650AD55</accession>
<evidence type="ECO:0000313" key="3">
    <source>
        <dbReference type="Proteomes" id="UP000679845"/>
    </source>
</evidence>
<proteinExistence type="predicted"/>
<organism evidence="2">
    <name type="scientific">Cytorhabdovirus fragariae</name>
    <dbReference type="NCBI Taxonomy" id="2676436"/>
    <lineage>
        <taxon>Viruses</taxon>
        <taxon>Riboviria</taxon>
        <taxon>Orthornavirae</taxon>
        <taxon>Negarnaviricota</taxon>
        <taxon>Haploviricotina</taxon>
        <taxon>Monjiviricetes</taxon>
        <taxon>Mononegavirales</taxon>
        <taxon>Rhabdoviridae</taxon>
        <taxon>Betarhabdovirinae</taxon>
        <taxon>Alphacytorhabdovirus</taxon>
        <taxon>Alphacytorhabdovirus alphafragariae</taxon>
    </lineage>
</organism>
<sequence>MQEFLIEAGSYLLSLSSRVFYTIWLSTNLTLSEKIFLTLVMSWAILTTPISIVMILLRFLFRFR</sequence>
<feature type="transmembrane region" description="Helical" evidence="1">
    <location>
        <begin position="35"/>
        <end position="61"/>
    </location>
</feature>
<dbReference type="RefSeq" id="YP_010087624.1">
    <property type="nucleotide sequence ID" value="NC_055567.1"/>
</dbReference>
<evidence type="ECO:0000256" key="1">
    <source>
        <dbReference type="SAM" id="Phobius"/>
    </source>
</evidence>
<keyword evidence="1" id="KW-0472">Membrane</keyword>
<protein>
    <submittedName>
        <fullName evidence="2">Putative P' protein</fullName>
    </submittedName>
</protein>
<keyword evidence="1" id="KW-0812">Transmembrane</keyword>
<name>A0A650AD55_9RHAB</name>
<dbReference type="Proteomes" id="UP000679845">
    <property type="component" value="Segment"/>
</dbReference>
<dbReference type="GeneID" id="65102921"/>
<keyword evidence="3" id="KW-1185">Reference proteome</keyword>
<evidence type="ECO:0000313" key="2">
    <source>
        <dbReference type="EMBL" id="QGN65756.1"/>
    </source>
</evidence>
<reference evidence="2" key="1">
    <citation type="journal article" date="2019" name="Viruses">
        <title>Molecular and Biological Characterization of a New Strawberry Cytorhabdovirus.</title>
        <authorList>
            <person name="Franova J."/>
            <person name="Pribylova J."/>
            <person name="Koloniuk I."/>
        </authorList>
    </citation>
    <scope>NUCLEOTIDE SEQUENCE</scope>
    <source>
        <strain evidence="2">B</strain>
    </source>
</reference>
<dbReference type="EMBL" id="MK211271">
    <property type="protein sequence ID" value="QGN65756.1"/>
    <property type="molecule type" value="Viral_cRNA"/>
</dbReference>
<keyword evidence="1" id="KW-1133">Transmembrane helix</keyword>
<dbReference type="KEGG" id="vg:65102921"/>